<accession>A0A8B8GPN7</accession>
<dbReference type="GeneID" id="112693630"/>
<evidence type="ECO:0000313" key="3">
    <source>
        <dbReference type="RefSeq" id="XP_025424571.1"/>
    </source>
</evidence>
<dbReference type="Pfam" id="PF03645">
    <property type="entry name" value="Tctex-1"/>
    <property type="match status" value="1"/>
</dbReference>
<dbReference type="GO" id="GO:0007018">
    <property type="term" value="P:microtubule-based movement"/>
    <property type="evidence" value="ECO:0007669"/>
    <property type="project" value="TreeGrafter"/>
</dbReference>
<sequence length="145" mass="16944">MDTILKDVYDVLSNKTENELSSQDKIIKYQNTYRLESKNAFNENKATTIIKRETEKYLNNETRYDPEEATRIAAAMSLGIKDGIHEMNFERYKIVCIVEIGEKKGQGAMSIARFLRDSNKDKYVYSNFENHHLFATIMLGAFYYE</sequence>
<proteinExistence type="inferred from homology"/>
<comment type="similarity">
    <text evidence="1">Belongs to the dynein light chain Tctex-type family.</text>
</comment>
<dbReference type="GO" id="GO:0005737">
    <property type="term" value="C:cytoplasm"/>
    <property type="evidence" value="ECO:0007669"/>
    <property type="project" value="TreeGrafter"/>
</dbReference>
<dbReference type="OrthoDB" id="10248487at2759"/>
<evidence type="ECO:0000313" key="2">
    <source>
        <dbReference type="Proteomes" id="UP000694846"/>
    </source>
</evidence>
<organism evidence="2 3">
    <name type="scientific">Sipha flava</name>
    <name type="common">yellow sugarcane aphid</name>
    <dbReference type="NCBI Taxonomy" id="143950"/>
    <lineage>
        <taxon>Eukaryota</taxon>
        <taxon>Metazoa</taxon>
        <taxon>Ecdysozoa</taxon>
        <taxon>Arthropoda</taxon>
        <taxon>Hexapoda</taxon>
        <taxon>Insecta</taxon>
        <taxon>Pterygota</taxon>
        <taxon>Neoptera</taxon>
        <taxon>Paraneoptera</taxon>
        <taxon>Hemiptera</taxon>
        <taxon>Sternorrhyncha</taxon>
        <taxon>Aphidomorpha</taxon>
        <taxon>Aphidoidea</taxon>
        <taxon>Aphididae</taxon>
        <taxon>Sipha</taxon>
    </lineage>
</organism>
<keyword evidence="2" id="KW-1185">Reference proteome</keyword>
<dbReference type="RefSeq" id="XP_025424571.1">
    <property type="nucleotide sequence ID" value="XM_025568786.1"/>
</dbReference>
<reference evidence="3" key="1">
    <citation type="submission" date="2025-08" db="UniProtKB">
        <authorList>
            <consortium name="RefSeq"/>
        </authorList>
    </citation>
    <scope>IDENTIFICATION</scope>
    <source>
        <tissue evidence="3">Whole body</tissue>
    </source>
</reference>
<gene>
    <name evidence="3" type="primary">LOC112693630</name>
</gene>
<dbReference type="Gene3D" id="3.30.1140.40">
    <property type="entry name" value="Tctex-1"/>
    <property type="match status" value="1"/>
</dbReference>
<dbReference type="InterPro" id="IPR038586">
    <property type="entry name" value="Tctex-1-like_sf"/>
</dbReference>
<dbReference type="PANTHER" id="PTHR21255:SF65">
    <property type="entry name" value="TCTEX1 DOMAIN-CONTAINING PROTEIN 2"/>
    <property type="match status" value="1"/>
</dbReference>
<dbReference type="AlphaFoldDB" id="A0A8B8GPN7"/>
<name>A0A8B8GPN7_9HEMI</name>
<dbReference type="GO" id="GO:0005868">
    <property type="term" value="C:cytoplasmic dynein complex"/>
    <property type="evidence" value="ECO:0007669"/>
    <property type="project" value="TreeGrafter"/>
</dbReference>
<dbReference type="InterPro" id="IPR005334">
    <property type="entry name" value="Tctex-1-like"/>
</dbReference>
<protein>
    <submittedName>
        <fullName evidence="3">Tctex1 domain-containing protein 2-like</fullName>
    </submittedName>
</protein>
<dbReference type="GO" id="GO:0045505">
    <property type="term" value="F:dynein intermediate chain binding"/>
    <property type="evidence" value="ECO:0007669"/>
    <property type="project" value="TreeGrafter"/>
</dbReference>
<dbReference type="CDD" id="cd21451">
    <property type="entry name" value="DLC-like_TCTEX1D"/>
    <property type="match status" value="1"/>
</dbReference>
<evidence type="ECO:0000256" key="1">
    <source>
        <dbReference type="ARBA" id="ARBA00005361"/>
    </source>
</evidence>
<dbReference type="Proteomes" id="UP000694846">
    <property type="component" value="Unplaced"/>
</dbReference>
<dbReference type="PANTHER" id="PTHR21255">
    <property type="entry name" value="T-COMPLEX-ASSOCIATED-TESTIS-EXPRESSED 1/ DYNEIN LIGHT CHAIN"/>
    <property type="match status" value="1"/>
</dbReference>